<gene>
    <name evidence="7" type="ORF">Bca52824_026296</name>
</gene>
<dbReference type="InterPro" id="IPR050581">
    <property type="entry name" value="CRR_secretory_protein"/>
</dbReference>
<keyword evidence="8" id="KW-1185">Reference proteome</keyword>
<organism evidence="7 8">
    <name type="scientific">Brassica carinata</name>
    <name type="common">Ethiopian mustard</name>
    <name type="synonym">Abyssinian cabbage</name>
    <dbReference type="NCBI Taxonomy" id="52824"/>
    <lineage>
        <taxon>Eukaryota</taxon>
        <taxon>Viridiplantae</taxon>
        <taxon>Streptophyta</taxon>
        <taxon>Embryophyta</taxon>
        <taxon>Tracheophyta</taxon>
        <taxon>Spermatophyta</taxon>
        <taxon>Magnoliopsida</taxon>
        <taxon>eudicotyledons</taxon>
        <taxon>Gunneridae</taxon>
        <taxon>Pentapetalae</taxon>
        <taxon>rosids</taxon>
        <taxon>malvids</taxon>
        <taxon>Brassicales</taxon>
        <taxon>Brassicaceae</taxon>
        <taxon>Brassiceae</taxon>
        <taxon>Brassica</taxon>
    </lineage>
</organism>
<dbReference type="Gene3D" id="3.30.430.20">
    <property type="entry name" value="Gnk2 domain, C-X8-C-X2-C motif"/>
    <property type="match status" value="1"/>
</dbReference>
<dbReference type="GO" id="GO:0005576">
    <property type="term" value="C:extracellular region"/>
    <property type="evidence" value="ECO:0007669"/>
    <property type="project" value="UniProtKB-SubCell"/>
</dbReference>
<keyword evidence="3" id="KW-0732">Signal</keyword>
<proteinExistence type="inferred from homology"/>
<dbReference type="EMBL" id="JAAMPC010000006">
    <property type="protein sequence ID" value="KAG2306548.1"/>
    <property type="molecule type" value="Genomic_DNA"/>
</dbReference>
<evidence type="ECO:0000259" key="6">
    <source>
        <dbReference type="PROSITE" id="PS51473"/>
    </source>
</evidence>
<dbReference type="PROSITE" id="PS51473">
    <property type="entry name" value="GNK2"/>
    <property type="match status" value="1"/>
</dbReference>
<evidence type="ECO:0000256" key="2">
    <source>
        <dbReference type="ARBA" id="ARBA00022525"/>
    </source>
</evidence>
<dbReference type="Pfam" id="PF01657">
    <property type="entry name" value="Stress-antifung"/>
    <property type="match status" value="1"/>
</dbReference>
<dbReference type="CDD" id="cd23509">
    <property type="entry name" value="Gnk2-like"/>
    <property type="match status" value="1"/>
</dbReference>
<dbReference type="Proteomes" id="UP000886595">
    <property type="component" value="Unassembled WGS sequence"/>
</dbReference>
<comment type="similarity">
    <text evidence="5">Belongs to the cysteine-rich repeat secretory protein family.</text>
</comment>
<evidence type="ECO:0000256" key="5">
    <source>
        <dbReference type="ARBA" id="ARBA00038515"/>
    </source>
</evidence>
<keyword evidence="2" id="KW-0964">Secreted</keyword>
<dbReference type="AlphaFoldDB" id="A0A8X7SG71"/>
<feature type="domain" description="Gnk2-homologous" evidence="6">
    <location>
        <begin position="4"/>
        <end position="115"/>
    </location>
</feature>
<keyword evidence="4" id="KW-0677">Repeat</keyword>
<evidence type="ECO:0000256" key="1">
    <source>
        <dbReference type="ARBA" id="ARBA00004613"/>
    </source>
</evidence>
<dbReference type="PANTHER" id="PTHR32411:SF58">
    <property type="entry name" value="GNK2-HOMOLOGOUS DOMAIN-CONTAINING PROTEIN"/>
    <property type="match status" value="1"/>
</dbReference>
<evidence type="ECO:0000313" key="7">
    <source>
        <dbReference type="EMBL" id="KAG2306548.1"/>
    </source>
</evidence>
<comment type="caution">
    <text evidence="7">The sequence shown here is derived from an EMBL/GenBank/DDBJ whole genome shotgun (WGS) entry which is preliminary data.</text>
</comment>
<dbReference type="OrthoDB" id="1053036at2759"/>
<evidence type="ECO:0000256" key="4">
    <source>
        <dbReference type="ARBA" id="ARBA00022737"/>
    </source>
</evidence>
<evidence type="ECO:0000313" key="8">
    <source>
        <dbReference type="Proteomes" id="UP000886595"/>
    </source>
</evidence>
<comment type="subcellular location">
    <subcellularLocation>
        <location evidence="1">Secreted</location>
    </subcellularLocation>
</comment>
<dbReference type="PANTHER" id="PTHR32411">
    <property type="entry name" value="CYSTEINE-RICH REPEAT SECRETORY PROTEIN 38-RELATED"/>
    <property type="match status" value="1"/>
</dbReference>
<protein>
    <recommendedName>
        <fullName evidence="6">Gnk2-homologous domain-containing protein</fullName>
    </recommendedName>
</protein>
<name>A0A8X7SG71_BRACI</name>
<dbReference type="InterPro" id="IPR002902">
    <property type="entry name" value="GNK2"/>
</dbReference>
<accession>A0A8X7SG71</accession>
<reference evidence="7 8" key="1">
    <citation type="submission" date="2020-02" db="EMBL/GenBank/DDBJ databases">
        <authorList>
            <person name="Ma Q."/>
            <person name="Huang Y."/>
            <person name="Song X."/>
            <person name="Pei D."/>
        </authorList>
    </citation>
    <scope>NUCLEOTIDE SEQUENCE [LARGE SCALE GENOMIC DNA]</scope>
    <source>
        <strain evidence="7">Sxm20200214</strain>
        <tissue evidence="7">Leaf</tissue>
    </source>
</reference>
<sequence>MIDYDNIFCMSNAKKLGDKLGLARVWNTLMDNLTTLAISSQVKYTEPTALYSVGETRFKGDTIYGMVQCTKDISRNACEECLAFSRLRFEDCMNDRRGARFVGGSCTFRFEFYPFIAKPVQNI</sequence>
<dbReference type="InterPro" id="IPR038408">
    <property type="entry name" value="GNK2_sf"/>
</dbReference>
<evidence type="ECO:0000256" key="3">
    <source>
        <dbReference type="ARBA" id="ARBA00022729"/>
    </source>
</evidence>